<dbReference type="SUPFAM" id="SSF51182">
    <property type="entry name" value="RmlC-like cupins"/>
    <property type="match status" value="1"/>
</dbReference>
<dbReference type="InterPro" id="IPR049166">
    <property type="entry name" value="GH39_cat"/>
</dbReference>
<organism evidence="9">
    <name type="scientific">Clostridium cellulovorans</name>
    <dbReference type="NCBI Taxonomy" id="1493"/>
    <lineage>
        <taxon>Bacteria</taxon>
        <taxon>Bacillati</taxon>
        <taxon>Bacillota</taxon>
        <taxon>Clostridia</taxon>
        <taxon>Eubacteriales</taxon>
        <taxon>Clostridiaceae</taxon>
        <taxon>Clostridium</taxon>
    </lineage>
</organism>
<evidence type="ECO:0000256" key="3">
    <source>
        <dbReference type="ARBA" id="ARBA00023015"/>
    </source>
</evidence>
<keyword evidence="6" id="KW-0326">Glycosidase</keyword>
<dbReference type="InterPro" id="IPR017853">
    <property type="entry name" value="GH"/>
</dbReference>
<dbReference type="PROSITE" id="PS01124">
    <property type="entry name" value="HTH_ARAC_FAMILY_2"/>
    <property type="match status" value="1"/>
</dbReference>
<protein>
    <submittedName>
        <fullName evidence="9">Beta-xylosidase</fullName>
    </submittedName>
</protein>
<dbReference type="SUPFAM" id="SSF51445">
    <property type="entry name" value="(Trans)glycosidases"/>
    <property type="match status" value="1"/>
</dbReference>
<dbReference type="InterPro" id="IPR014710">
    <property type="entry name" value="RmlC-like_jellyroll"/>
</dbReference>
<dbReference type="InterPro" id="IPR009057">
    <property type="entry name" value="Homeodomain-like_sf"/>
</dbReference>
<feature type="active site" description="Proton donor" evidence="7">
    <location>
        <position position="495"/>
    </location>
</feature>
<dbReference type="Gene3D" id="2.60.120.10">
    <property type="entry name" value="Jelly Rolls"/>
    <property type="match status" value="1"/>
</dbReference>
<proteinExistence type="inferred from homology"/>
<evidence type="ECO:0000256" key="7">
    <source>
        <dbReference type="PIRSR" id="PIRSR600514-1"/>
    </source>
</evidence>
<comment type="similarity">
    <text evidence="1">Belongs to the glycosyl hydrolase 39 family.</text>
</comment>
<evidence type="ECO:0000256" key="5">
    <source>
        <dbReference type="ARBA" id="ARBA00023163"/>
    </source>
</evidence>
<dbReference type="AlphaFoldDB" id="A0A173N053"/>
<keyword evidence="2" id="KW-0378">Hydrolase</keyword>
<dbReference type="SUPFAM" id="SSF51011">
    <property type="entry name" value="Glycosyl hydrolase domain"/>
    <property type="match status" value="1"/>
</dbReference>
<evidence type="ECO:0000259" key="8">
    <source>
        <dbReference type="PROSITE" id="PS01124"/>
    </source>
</evidence>
<evidence type="ECO:0000256" key="2">
    <source>
        <dbReference type="ARBA" id="ARBA00022801"/>
    </source>
</evidence>
<keyword evidence="3" id="KW-0805">Transcription regulation</keyword>
<name>A0A173N053_CLOCL</name>
<dbReference type="Gene3D" id="3.20.20.80">
    <property type="entry name" value="Glycosidases"/>
    <property type="match status" value="1"/>
</dbReference>
<evidence type="ECO:0000256" key="6">
    <source>
        <dbReference type="ARBA" id="ARBA00023295"/>
    </source>
</evidence>
<reference evidence="9" key="1">
    <citation type="submission" date="2009-04" db="EMBL/GenBank/DDBJ databases">
        <title>Clostridium cellulovorans cellulosomal and noncellulosomal genes.</title>
        <authorList>
            <person name="Tamaru Y."/>
        </authorList>
    </citation>
    <scope>NUCLEOTIDE SEQUENCE</scope>
</reference>
<evidence type="ECO:0000256" key="4">
    <source>
        <dbReference type="ARBA" id="ARBA00023125"/>
    </source>
</evidence>
<dbReference type="PROSITE" id="PS00041">
    <property type="entry name" value="HTH_ARAC_FAMILY_1"/>
    <property type="match status" value="1"/>
</dbReference>
<keyword evidence="4" id="KW-0238">DNA-binding</keyword>
<dbReference type="GO" id="GO:0004553">
    <property type="term" value="F:hydrolase activity, hydrolyzing O-glycosyl compounds"/>
    <property type="evidence" value="ECO:0007669"/>
    <property type="project" value="InterPro"/>
</dbReference>
<accession>A0A173N053</accession>
<dbReference type="InterPro" id="IPR049165">
    <property type="entry name" value="GH39_as"/>
</dbReference>
<dbReference type="PANTHER" id="PTHR12631:SF10">
    <property type="entry name" value="BETA-XYLOSIDASE-LIKE PROTEIN-RELATED"/>
    <property type="match status" value="1"/>
</dbReference>
<dbReference type="PANTHER" id="PTHR12631">
    <property type="entry name" value="ALPHA-L-IDURONIDASE"/>
    <property type="match status" value="1"/>
</dbReference>
<dbReference type="EMBL" id="AB499216">
    <property type="protein sequence ID" value="BAV13115.1"/>
    <property type="molecule type" value="Genomic_DNA"/>
</dbReference>
<dbReference type="InterPro" id="IPR018062">
    <property type="entry name" value="HTH_AraC-typ_CS"/>
</dbReference>
<dbReference type="PRINTS" id="PR00745">
    <property type="entry name" value="GLHYDRLASE39"/>
</dbReference>
<dbReference type="InterPro" id="IPR003313">
    <property type="entry name" value="AraC-bd"/>
</dbReference>
<sequence length="831" mass="96664">MKGLVNNGGKPMKYEIINYDEKLPIKIFVAKLNNYPPHWHDEIEIVKVLEGKIKVSISESVCFLEKGEMAIIKHKEIHQIQSLENESLLQIIQINYKFMETHFPHLSRISFENNLLNISKDINLNVASNLKQLINEMINYLSVRNQGYEFHVISAIYKVFGSIISNVPYTISTEDELEKNNITFNRMKKIIEYIEQNYMNEININTLAEILHLNKYYIAHFFKKHTGLSLGQYITNLRMNKATELLIKNEDSITNIILSCGFKNIKYFYKVFREVYKCSPLEYKNNRQERSNKKVHESEVYQGYIYYTNKFQQILGKNEFVPQDPERSNKYISSEKEIRNIYVDFNDVKGKHNKYASLCVGGGRAGEVLRKDYDNQLDIISKECGFKYLKVHGIFHDELGVCSINSEGKLIYNWQYIDKVYDNILEKGMKPFVELSFMPLALASGDKTCFWWKANVTPPKDYNHWYHLVNSFVKHLEERYGRGEIITWYFEVWNEPNHGGFFSGDMQEYFKLYDYTAKAVKDVYSGYRVGGPASAGNCWIDEIIEHCSSTGTPLDFITTHHYGINGFYDEYGECTIYLDNKDTVVNGAKGVKERVMKSSMPNLEIHYTEWSSSCNPRDPIHDSYIEAPYILHSIKNFQGVVDSMSYWSFTDIFEEGGPPPTPFHGGFGLINTQSLKKAAYFAYKFIHELGEYELNNEDVASWVCKNENEVQALFWDLTIDKQGDVDNRKYFNKDMPPADISPVALEIKGIPKGWYQLELYRIGYEINDVYTEYIKMGSPDNLSCQQVEELCNKNSGKPFLVQEVNIDSNGKFAYHVDMRENDVCFIKLKKI</sequence>
<dbReference type="Gene3D" id="2.60.40.1500">
    <property type="entry name" value="Glycosyl hydrolase domain, family 39"/>
    <property type="match status" value="1"/>
</dbReference>
<dbReference type="SMART" id="SM00342">
    <property type="entry name" value="HTH_ARAC"/>
    <property type="match status" value="1"/>
</dbReference>
<dbReference type="GO" id="GO:0043565">
    <property type="term" value="F:sequence-specific DNA binding"/>
    <property type="evidence" value="ECO:0007669"/>
    <property type="project" value="InterPro"/>
</dbReference>
<feature type="domain" description="HTH araC/xylS-type" evidence="8">
    <location>
        <begin position="188"/>
        <end position="286"/>
    </location>
</feature>
<dbReference type="InterPro" id="IPR000514">
    <property type="entry name" value="Glyco_hydro_39"/>
</dbReference>
<dbReference type="Pfam" id="PF01229">
    <property type="entry name" value="Glyco_hydro_39"/>
    <property type="match status" value="1"/>
</dbReference>
<dbReference type="SUPFAM" id="SSF46689">
    <property type="entry name" value="Homeodomain-like"/>
    <property type="match status" value="2"/>
</dbReference>
<dbReference type="Pfam" id="PF02311">
    <property type="entry name" value="AraC_binding"/>
    <property type="match status" value="1"/>
</dbReference>
<evidence type="ECO:0000313" key="9">
    <source>
        <dbReference type="EMBL" id="BAV13115.1"/>
    </source>
</evidence>
<dbReference type="Pfam" id="PF12833">
    <property type="entry name" value="HTH_18"/>
    <property type="match status" value="1"/>
</dbReference>
<dbReference type="GO" id="GO:0003700">
    <property type="term" value="F:DNA-binding transcription factor activity"/>
    <property type="evidence" value="ECO:0007669"/>
    <property type="project" value="InterPro"/>
</dbReference>
<evidence type="ECO:0000256" key="1">
    <source>
        <dbReference type="ARBA" id="ARBA00008875"/>
    </source>
</evidence>
<dbReference type="CDD" id="cd02208">
    <property type="entry name" value="cupin_RmlC-like"/>
    <property type="match status" value="1"/>
</dbReference>
<dbReference type="Gene3D" id="1.10.10.60">
    <property type="entry name" value="Homeodomain-like"/>
    <property type="match status" value="2"/>
</dbReference>
<dbReference type="InterPro" id="IPR018060">
    <property type="entry name" value="HTH_AraC"/>
</dbReference>
<dbReference type="InterPro" id="IPR011051">
    <property type="entry name" value="RmlC_Cupin_sf"/>
</dbReference>
<keyword evidence="5" id="KW-0804">Transcription</keyword>
<dbReference type="InterPro" id="IPR051923">
    <property type="entry name" value="Glycosyl_Hydrolase_39"/>
</dbReference>
<dbReference type="PROSITE" id="PS01027">
    <property type="entry name" value="GLYCOSYL_HYDROL_F39"/>
    <property type="match status" value="1"/>
</dbReference>
<gene>
    <name evidence="9" type="primary">Bxyl39B</name>
</gene>
<dbReference type="GO" id="GO:0005975">
    <property type="term" value="P:carbohydrate metabolic process"/>
    <property type="evidence" value="ECO:0007669"/>
    <property type="project" value="InterPro"/>
</dbReference>